<reference evidence="1 2" key="1">
    <citation type="submission" date="2016-11" db="EMBL/GenBank/DDBJ databases">
        <authorList>
            <person name="Jaros S."/>
            <person name="Januszkiewicz K."/>
            <person name="Wedrychowicz H."/>
        </authorList>
    </citation>
    <scope>NUCLEOTIDE SEQUENCE [LARGE SCALE GENOMIC DNA]</scope>
    <source>
        <strain evidence="1 2">DSM 3074</strain>
    </source>
</reference>
<evidence type="ECO:0000313" key="1">
    <source>
        <dbReference type="EMBL" id="SHJ09561.1"/>
    </source>
</evidence>
<dbReference type="PANTHER" id="PTHR14136:SF17">
    <property type="entry name" value="BTB_POZ DOMAIN-CONTAINING PROTEIN KCTD9"/>
    <property type="match status" value="1"/>
</dbReference>
<proteinExistence type="predicted"/>
<dbReference type="Proteomes" id="UP000191240">
    <property type="component" value="Unassembled WGS sequence"/>
</dbReference>
<protein>
    <submittedName>
        <fullName evidence="1">Uncharacterized protein YjbI, contains pentapeptide repeats</fullName>
    </submittedName>
</protein>
<sequence>MCEILYITFAIIKPNKMIWFWKGAITVNKKKLKEIIERHGKWLRGEAGGEKANLYEESLRGVDLSGVNLRGADLRIADLDNAILAGADLREANMRGTVLRYANLRGANLSKSTLIEATLIGADLREASLEGAELRGAYMGRADLRDARLNGAQLYRASLYGANLKGADLREANLNRTNLDYTDLRGLDIRGARVETANFDFSDMPYRVVQAGPFGTLRTYITYNIDADIIYFHELGSFEGSLESFKQYLDSVFPSNVPDGSDNPWRQEYMAFIAMCELLKKIKLPE</sequence>
<accession>A0A1M6GI41</accession>
<dbReference type="AlphaFoldDB" id="A0A1M6GI41"/>
<organism evidence="1 2">
    <name type="scientific">Anaerovibrio lipolyticus DSM 3074</name>
    <dbReference type="NCBI Taxonomy" id="1120997"/>
    <lineage>
        <taxon>Bacteria</taxon>
        <taxon>Bacillati</taxon>
        <taxon>Bacillota</taxon>
        <taxon>Negativicutes</taxon>
        <taxon>Selenomonadales</taxon>
        <taxon>Selenomonadaceae</taxon>
        <taxon>Anaerovibrio</taxon>
    </lineage>
</organism>
<evidence type="ECO:0000313" key="2">
    <source>
        <dbReference type="Proteomes" id="UP000191240"/>
    </source>
</evidence>
<dbReference type="SUPFAM" id="SSF141571">
    <property type="entry name" value="Pentapeptide repeat-like"/>
    <property type="match status" value="1"/>
</dbReference>
<dbReference type="Pfam" id="PF00805">
    <property type="entry name" value="Pentapeptide"/>
    <property type="match status" value="2"/>
</dbReference>
<dbReference type="InterPro" id="IPR001646">
    <property type="entry name" value="5peptide_repeat"/>
</dbReference>
<name>A0A1M6GI41_9FIRM</name>
<dbReference type="EMBL" id="FQYW01000031">
    <property type="protein sequence ID" value="SHJ09561.1"/>
    <property type="molecule type" value="Genomic_DNA"/>
</dbReference>
<dbReference type="InterPro" id="IPR051082">
    <property type="entry name" value="Pentapeptide-BTB/POZ_domain"/>
</dbReference>
<dbReference type="PANTHER" id="PTHR14136">
    <property type="entry name" value="BTB_POZ DOMAIN-CONTAINING PROTEIN KCTD9"/>
    <property type="match status" value="1"/>
</dbReference>
<gene>
    <name evidence="1" type="ORF">SAMN02745671_02668</name>
</gene>
<dbReference type="Gene3D" id="2.160.20.80">
    <property type="entry name" value="E3 ubiquitin-protein ligase SopA"/>
    <property type="match status" value="1"/>
</dbReference>